<dbReference type="EMBL" id="RAHG01000001">
    <property type="protein sequence ID" value="RJT16369.1"/>
    <property type="molecule type" value="Genomic_DNA"/>
</dbReference>
<protein>
    <recommendedName>
        <fullName evidence="3">Lipoprotein</fullName>
    </recommendedName>
</protein>
<reference evidence="1 2" key="1">
    <citation type="submission" date="2018-09" db="EMBL/GenBank/DDBJ databases">
        <authorList>
            <person name="Le Fleche-Mateos A."/>
        </authorList>
    </citation>
    <scope>NUCLEOTIDE SEQUENCE [LARGE SCALE GENOMIC DNA]</scope>
    <source>
        <strain evidence="1 2">DSM 30078</strain>
    </source>
</reference>
<dbReference type="RefSeq" id="WP_112168939.1">
    <property type="nucleotide sequence ID" value="NZ_JBFUVK010000003.1"/>
</dbReference>
<accession>A0ABX9P7C6</accession>
<evidence type="ECO:0000313" key="1">
    <source>
        <dbReference type="EMBL" id="RJT16369.1"/>
    </source>
</evidence>
<gene>
    <name evidence="1" type="ORF">D5396_04495</name>
</gene>
<dbReference type="Proteomes" id="UP000284119">
    <property type="component" value="Unassembled WGS sequence"/>
</dbReference>
<evidence type="ECO:0000313" key="2">
    <source>
        <dbReference type="Proteomes" id="UP000284119"/>
    </source>
</evidence>
<keyword evidence="2" id="KW-1185">Reference proteome</keyword>
<name>A0ABX9P7C6_9GAMM</name>
<sequence>MKSLFKLNLTIFIVVVILSGCSTHKYDQTLDNQITAFQIKADQQFVTWYAKAMAEDVKTVSPVAACNAAPVMAGQSLSLISPSSETDSQFFNSVETDLSLIESRTKLLNNNPAIDQQMFGLRNIFYQIKYKRQHCSVQDSPAYISIQRKQVSVILQAMLTYQLVLKNGSGITQTNQG</sequence>
<comment type="caution">
    <text evidence="1">The sequence shown here is derived from an EMBL/GenBank/DDBJ whole genome shotgun (WGS) entry which is preliminary data.</text>
</comment>
<proteinExistence type="predicted"/>
<evidence type="ECO:0008006" key="3">
    <source>
        <dbReference type="Google" id="ProtNLM"/>
    </source>
</evidence>
<dbReference type="PROSITE" id="PS51257">
    <property type="entry name" value="PROKAR_LIPOPROTEIN"/>
    <property type="match status" value="1"/>
</dbReference>
<organism evidence="1 2">
    <name type="scientific">Rahnella inusitata</name>
    <dbReference type="NCBI Taxonomy" id="58169"/>
    <lineage>
        <taxon>Bacteria</taxon>
        <taxon>Pseudomonadati</taxon>
        <taxon>Pseudomonadota</taxon>
        <taxon>Gammaproteobacteria</taxon>
        <taxon>Enterobacterales</taxon>
        <taxon>Yersiniaceae</taxon>
        <taxon>Rahnella</taxon>
    </lineage>
</organism>